<gene>
    <name evidence="2" type="ORF">NDU88_002915</name>
</gene>
<feature type="compositionally biased region" description="Basic and acidic residues" evidence="1">
    <location>
        <begin position="8"/>
        <end position="26"/>
    </location>
</feature>
<organism evidence="2 3">
    <name type="scientific">Pleurodeles waltl</name>
    <name type="common">Iberian ribbed newt</name>
    <dbReference type="NCBI Taxonomy" id="8319"/>
    <lineage>
        <taxon>Eukaryota</taxon>
        <taxon>Metazoa</taxon>
        <taxon>Chordata</taxon>
        <taxon>Craniata</taxon>
        <taxon>Vertebrata</taxon>
        <taxon>Euteleostomi</taxon>
        <taxon>Amphibia</taxon>
        <taxon>Batrachia</taxon>
        <taxon>Caudata</taxon>
        <taxon>Salamandroidea</taxon>
        <taxon>Salamandridae</taxon>
        <taxon>Pleurodelinae</taxon>
        <taxon>Pleurodeles</taxon>
    </lineage>
</organism>
<keyword evidence="3" id="KW-1185">Reference proteome</keyword>
<evidence type="ECO:0000256" key="1">
    <source>
        <dbReference type="SAM" id="MobiDB-lite"/>
    </source>
</evidence>
<name>A0AAV7UAX8_PLEWA</name>
<reference evidence="2" key="1">
    <citation type="journal article" date="2022" name="bioRxiv">
        <title>Sequencing and chromosome-scale assembly of the giantPleurodeles waltlgenome.</title>
        <authorList>
            <person name="Brown T."/>
            <person name="Elewa A."/>
            <person name="Iarovenko S."/>
            <person name="Subramanian E."/>
            <person name="Araus A.J."/>
            <person name="Petzold A."/>
            <person name="Susuki M."/>
            <person name="Suzuki K.-i.T."/>
            <person name="Hayashi T."/>
            <person name="Toyoda A."/>
            <person name="Oliveira C."/>
            <person name="Osipova E."/>
            <person name="Leigh N.D."/>
            <person name="Simon A."/>
            <person name="Yun M.H."/>
        </authorList>
    </citation>
    <scope>NUCLEOTIDE SEQUENCE</scope>
    <source>
        <strain evidence="2">20211129_DDA</strain>
        <tissue evidence="2">Liver</tissue>
    </source>
</reference>
<feature type="compositionally biased region" description="Basic residues" evidence="1">
    <location>
        <begin position="95"/>
        <end position="109"/>
    </location>
</feature>
<comment type="caution">
    <text evidence="2">The sequence shown here is derived from an EMBL/GenBank/DDBJ whole genome shotgun (WGS) entry which is preliminary data.</text>
</comment>
<feature type="region of interest" description="Disordered" evidence="1">
    <location>
        <begin position="1"/>
        <end position="26"/>
    </location>
</feature>
<evidence type="ECO:0000313" key="2">
    <source>
        <dbReference type="EMBL" id="KAJ1186132.1"/>
    </source>
</evidence>
<accession>A0AAV7UAX8</accession>
<dbReference type="AlphaFoldDB" id="A0AAV7UAX8"/>
<evidence type="ECO:0000313" key="3">
    <source>
        <dbReference type="Proteomes" id="UP001066276"/>
    </source>
</evidence>
<protein>
    <submittedName>
        <fullName evidence="2">Uncharacterized protein</fullName>
    </submittedName>
</protein>
<proteinExistence type="predicted"/>
<dbReference type="Proteomes" id="UP001066276">
    <property type="component" value="Chromosome 3_1"/>
</dbReference>
<feature type="region of interest" description="Disordered" evidence="1">
    <location>
        <begin position="75"/>
        <end position="126"/>
    </location>
</feature>
<dbReference type="EMBL" id="JANPWB010000005">
    <property type="protein sequence ID" value="KAJ1186132.1"/>
    <property type="molecule type" value="Genomic_DNA"/>
</dbReference>
<sequence>MAPSAQRGGDRVERGHQRAQADQDREPTCDEFFLRVLYSLCCPTSGRRRNARLPFLADLLHKGRVQICSVLQRGGRGDHYQQAASPGPGPGTHCARNRRGPRRKVRAVQRRMERPCGPPGVRASRR</sequence>